<name>A0AAV9VX03_9PEZI</name>
<dbReference type="Proteomes" id="UP001370758">
    <property type="component" value="Unassembled WGS sequence"/>
</dbReference>
<reference evidence="1 2" key="1">
    <citation type="submission" date="2023-08" db="EMBL/GenBank/DDBJ databases">
        <authorList>
            <person name="Palmer J.M."/>
        </authorList>
    </citation>
    <scope>NUCLEOTIDE SEQUENCE [LARGE SCALE GENOMIC DNA]</scope>
    <source>
        <strain evidence="1 2">TWF481</strain>
    </source>
</reference>
<accession>A0AAV9VX03</accession>
<gene>
    <name evidence="1" type="ORF">TWF481_002643</name>
</gene>
<evidence type="ECO:0000313" key="1">
    <source>
        <dbReference type="EMBL" id="KAK6495595.1"/>
    </source>
</evidence>
<proteinExistence type="predicted"/>
<organism evidence="1 2">
    <name type="scientific">Arthrobotrys musiformis</name>
    <dbReference type="NCBI Taxonomy" id="47236"/>
    <lineage>
        <taxon>Eukaryota</taxon>
        <taxon>Fungi</taxon>
        <taxon>Dikarya</taxon>
        <taxon>Ascomycota</taxon>
        <taxon>Pezizomycotina</taxon>
        <taxon>Orbiliomycetes</taxon>
        <taxon>Orbiliales</taxon>
        <taxon>Orbiliaceae</taxon>
        <taxon>Arthrobotrys</taxon>
    </lineage>
</organism>
<comment type="caution">
    <text evidence="1">The sequence shown here is derived from an EMBL/GenBank/DDBJ whole genome shotgun (WGS) entry which is preliminary data.</text>
</comment>
<dbReference type="AlphaFoldDB" id="A0AAV9VX03"/>
<dbReference type="EMBL" id="JAVHJL010000012">
    <property type="protein sequence ID" value="KAK6495595.1"/>
    <property type="molecule type" value="Genomic_DNA"/>
</dbReference>
<protein>
    <submittedName>
        <fullName evidence="1">Uncharacterized protein</fullName>
    </submittedName>
</protein>
<sequence>MQNPISTDRSITPEIRSTAVARLNYDRALQRSDAAFQFSSPASVRVPFAITGGAFDSANDLITKINTNKMSSVDWDRLCASGKDGFTLATNAMRLVTAAAGSDIAAAACILTEIRARGLLECHVSISPEPGKTIISRNRLETTWFQDIGRWHGFGIDFQQIISRASSRTAAIRLPGLKTALCGKFGYQLEGLIDRGFQRYDFVRKDCPTADCCSDEQFYDHMVGYNLLHAICKCLLDLEPLQVEQAAILMNGRRNAQGRLTLGIWTSSLRLFHNKFKSNITELPSASQPALLTAPPAAIVESSIEVSTNELNPADSVLDLTSLADEDTPSKTVKDHKAFLTSSLLSRISTSLLSGEADVSAQRA</sequence>
<keyword evidence="2" id="KW-1185">Reference proteome</keyword>
<evidence type="ECO:0000313" key="2">
    <source>
        <dbReference type="Proteomes" id="UP001370758"/>
    </source>
</evidence>